<reference evidence="3" key="1">
    <citation type="journal article" date="2019" name="Int. J. Syst. Evol. Microbiol.">
        <title>The Global Catalogue of Microorganisms (GCM) 10K type strain sequencing project: providing services to taxonomists for standard genome sequencing and annotation.</title>
        <authorList>
            <consortium name="The Broad Institute Genomics Platform"/>
            <consortium name="The Broad Institute Genome Sequencing Center for Infectious Disease"/>
            <person name="Wu L."/>
            <person name="Ma J."/>
        </authorList>
    </citation>
    <scope>NUCLEOTIDE SEQUENCE [LARGE SCALE GENOMIC DNA]</scope>
    <source>
        <strain evidence="3">JCM 16908</strain>
    </source>
</reference>
<comment type="caution">
    <text evidence="2">The sequence shown here is derived from an EMBL/GenBank/DDBJ whole genome shotgun (WGS) entry which is preliminary data.</text>
</comment>
<gene>
    <name evidence="2" type="ORF">GCM10022226_45600</name>
</gene>
<evidence type="ECO:0000256" key="1">
    <source>
        <dbReference type="SAM" id="MobiDB-lite"/>
    </source>
</evidence>
<organism evidence="2 3">
    <name type="scientific">Sphaerisporangium flaviroseum</name>
    <dbReference type="NCBI Taxonomy" id="509199"/>
    <lineage>
        <taxon>Bacteria</taxon>
        <taxon>Bacillati</taxon>
        <taxon>Actinomycetota</taxon>
        <taxon>Actinomycetes</taxon>
        <taxon>Streptosporangiales</taxon>
        <taxon>Streptosporangiaceae</taxon>
        <taxon>Sphaerisporangium</taxon>
    </lineage>
</organism>
<protein>
    <submittedName>
        <fullName evidence="2">Uncharacterized protein</fullName>
    </submittedName>
</protein>
<evidence type="ECO:0000313" key="2">
    <source>
        <dbReference type="EMBL" id="GAA3820085.1"/>
    </source>
</evidence>
<dbReference type="Proteomes" id="UP001500888">
    <property type="component" value="Unassembled WGS sequence"/>
</dbReference>
<feature type="region of interest" description="Disordered" evidence="1">
    <location>
        <begin position="40"/>
        <end position="80"/>
    </location>
</feature>
<sequence length="80" mass="8539">MTSSFRAGALSGDPCQPTGATFTTPSANLRNALERMTAREVTGDEKAEWLAQTRHHHDPADNTEPPLNPSTPGLGEVAPR</sequence>
<accession>A0ABP7IJQ6</accession>
<feature type="compositionally biased region" description="Polar residues" evidence="1">
    <location>
        <begin position="18"/>
        <end position="28"/>
    </location>
</feature>
<dbReference type="EMBL" id="BAAAZR010000012">
    <property type="protein sequence ID" value="GAA3820085.1"/>
    <property type="molecule type" value="Genomic_DNA"/>
</dbReference>
<evidence type="ECO:0000313" key="3">
    <source>
        <dbReference type="Proteomes" id="UP001500888"/>
    </source>
</evidence>
<feature type="region of interest" description="Disordered" evidence="1">
    <location>
        <begin position="1"/>
        <end position="28"/>
    </location>
</feature>
<keyword evidence="3" id="KW-1185">Reference proteome</keyword>
<name>A0ABP7IJQ6_9ACTN</name>
<proteinExistence type="predicted"/>